<dbReference type="GeneID" id="111085292"/>
<feature type="chain" id="PRO_5047474499" evidence="3">
    <location>
        <begin position="21"/>
        <end position="622"/>
    </location>
</feature>
<proteinExistence type="predicted"/>
<evidence type="ECO:0000256" key="1">
    <source>
        <dbReference type="PROSITE-ProRule" id="PRU00497"/>
    </source>
</evidence>
<feature type="signal peptide" evidence="3">
    <location>
        <begin position="1"/>
        <end position="20"/>
    </location>
</feature>
<dbReference type="RefSeq" id="XP_022238877.1">
    <property type="nucleotide sequence ID" value="XM_022383169.1"/>
</dbReference>
<reference evidence="5" key="1">
    <citation type="submission" date="2025-08" db="UniProtKB">
        <authorList>
            <consortium name="RefSeq"/>
        </authorList>
    </citation>
    <scope>IDENTIFICATION</scope>
    <source>
        <tissue evidence="5">Muscle</tissue>
    </source>
</reference>
<organism evidence="4 5">
    <name type="scientific">Limulus polyphemus</name>
    <name type="common">Atlantic horseshoe crab</name>
    <dbReference type="NCBI Taxonomy" id="6850"/>
    <lineage>
        <taxon>Eukaryota</taxon>
        <taxon>Metazoa</taxon>
        <taxon>Ecdysozoa</taxon>
        <taxon>Arthropoda</taxon>
        <taxon>Chelicerata</taxon>
        <taxon>Merostomata</taxon>
        <taxon>Xiphosura</taxon>
        <taxon>Limulidae</taxon>
        <taxon>Limulus</taxon>
    </lineage>
</organism>
<protein>
    <submittedName>
        <fullName evidence="5">GATA zinc finger domain-containing protein 14-like isoform X2</fullName>
    </submittedName>
</protein>
<keyword evidence="4" id="KW-1185">Reference proteome</keyword>
<gene>
    <name evidence="5" type="primary">LOC111085292</name>
</gene>
<feature type="compositionally biased region" description="Polar residues" evidence="2">
    <location>
        <begin position="316"/>
        <end position="330"/>
    </location>
</feature>
<dbReference type="Pfam" id="PF00379">
    <property type="entry name" value="Chitin_bind_4"/>
    <property type="match status" value="1"/>
</dbReference>
<evidence type="ECO:0000313" key="4">
    <source>
        <dbReference type="Proteomes" id="UP000694941"/>
    </source>
</evidence>
<keyword evidence="1" id="KW-0193">Cuticle</keyword>
<evidence type="ECO:0000313" key="5">
    <source>
        <dbReference type="RefSeq" id="XP_022238877.1"/>
    </source>
</evidence>
<feature type="region of interest" description="Disordered" evidence="2">
    <location>
        <begin position="184"/>
        <end position="266"/>
    </location>
</feature>
<evidence type="ECO:0000256" key="3">
    <source>
        <dbReference type="SAM" id="SignalP"/>
    </source>
</evidence>
<feature type="compositionally biased region" description="Basic and acidic residues" evidence="2">
    <location>
        <begin position="218"/>
        <end position="266"/>
    </location>
</feature>
<feature type="compositionally biased region" description="Basic and acidic residues" evidence="2">
    <location>
        <begin position="192"/>
        <end position="211"/>
    </location>
</feature>
<dbReference type="PROSITE" id="PS51155">
    <property type="entry name" value="CHIT_BIND_RR_2"/>
    <property type="match status" value="1"/>
</dbReference>
<dbReference type="InterPro" id="IPR000618">
    <property type="entry name" value="Insect_cuticle"/>
</dbReference>
<name>A0ABM1S5H2_LIMPO</name>
<keyword evidence="3" id="KW-0732">Signal</keyword>
<evidence type="ECO:0000256" key="2">
    <source>
        <dbReference type="SAM" id="MobiDB-lite"/>
    </source>
</evidence>
<feature type="region of interest" description="Disordered" evidence="2">
    <location>
        <begin position="316"/>
        <end position="342"/>
    </location>
</feature>
<dbReference type="Proteomes" id="UP000694941">
    <property type="component" value="Unplaced"/>
</dbReference>
<sequence length="622" mass="71172">MGWKATLLFAGLVWVTYSDSQEVYTPEYDIKTQGEEQTYHSQLNHGWFPYSFKYEVPIGQHGGYSHQESSDESGKVSGSYKVIGGKDNDRVVEYTADENGFHATVRTNDPAVEDKNPADVTVMKDSTLFGLNTPNDNEGFPAVVTRQNGSARDIANKDADDSLEYIGNSSSSYVIYLNEEDSQFKDKHHHDHDHNSSDHSHEDYGGHDSHEYYNMNNSHKDDHDMDNSHENDRDMDNSHEDDYDMDNSHEDDYDMDNNHENRRDENFRKRDIGDTYNIYNSNIYLHNIYTDSNENYYTHPKDPESATVRYVMKYNSSDSLSDGDNVTKQSPPHDVGSYPVNNNRSLRDEMTYSTIQSTKHDIGDTYNIYNSTINLHNIYTDSNENYFTYPKDQATFYSTNSNNTLENELTDSTTESTEAQNATTIYGLTTQSFISTFHEKTTTKGASEDTLHSDTRHENTTYLNNNATFSDIYFNNENETNVYMTTSWEKRLRENSTELADHVTKPYLSEPINYKNQSSPLWLNFSDEIRTPSQENLEQSMATNRDNETTADNGFGNKTNHHVIFFPAELGHLFNSSSKYTGNSPMTSLPGKTPSSYPVYVPVHVSYAGNGTRKLRYGIIRN</sequence>
<accession>A0ABM1S5H2</accession>